<dbReference type="EMBL" id="JAHDVG010000466">
    <property type="protein sequence ID" value="KAH1182781.1"/>
    <property type="molecule type" value="Genomic_DNA"/>
</dbReference>
<feature type="region of interest" description="Disordered" evidence="1">
    <location>
        <begin position="1"/>
        <end position="23"/>
    </location>
</feature>
<dbReference type="Proteomes" id="UP000827986">
    <property type="component" value="Unassembled WGS sequence"/>
</dbReference>
<accession>A0A9D3XNM6</accession>
<sequence length="179" mass="17912">MGGGGVTLAPPSGEPGFPIPGSQPEANPYLGILRSPSPMLCLQTGPVDRLIKGGGAGPGESGAAPGASCHQEETGVRCCVVSLTLGRLLAKSSLHPSISNYYSTPGQAVSARGLALTIPAFPGGPDARLGSLSECPALTCQLICHGQEALCGGSPQAVWTHSDAKDKGTGTTVPLISQE</sequence>
<reference evidence="2" key="1">
    <citation type="submission" date="2021-09" db="EMBL/GenBank/DDBJ databases">
        <title>The genome of Mauremys mutica provides insights into the evolution of semi-aquatic lifestyle.</title>
        <authorList>
            <person name="Gong S."/>
            <person name="Gao Y."/>
        </authorList>
    </citation>
    <scope>NUCLEOTIDE SEQUENCE</scope>
    <source>
        <strain evidence="2">MM-2020</strain>
        <tissue evidence="2">Muscle</tissue>
    </source>
</reference>
<evidence type="ECO:0000313" key="3">
    <source>
        <dbReference type="Proteomes" id="UP000827986"/>
    </source>
</evidence>
<evidence type="ECO:0000256" key="1">
    <source>
        <dbReference type="SAM" id="MobiDB-lite"/>
    </source>
</evidence>
<protein>
    <submittedName>
        <fullName evidence="2">Uncharacterized protein</fullName>
    </submittedName>
</protein>
<gene>
    <name evidence="2" type="ORF">KIL84_004273</name>
</gene>
<evidence type="ECO:0000313" key="2">
    <source>
        <dbReference type="EMBL" id="KAH1182781.1"/>
    </source>
</evidence>
<name>A0A9D3XNM6_9SAUR</name>
<organism evidence="2 3">
    <name type="scientific">Mauremys mutica</name>
    <name type="common">yellowpond turtle</name>
    <dbReference type="NCBI Taxonomy" id="74926"/>
    <lineage>
        <taxon>Eukaryota</taxon>
        <taxon>Metazoa</taxon>
        <taxon>Chordata</taxon>
        <taxon>Craniata</taxon>
        <taxon>Vertebrata</taxon>
        <taxon>Euteleostomi</taxon>
        <taxon>Archelosauria</taxon>
        <taxon>Testudinata</taxon>
        <taxon>Testudines</taxon>
        <taxon>Cryptodira</taxon>
        <taxon>Durocryptodira</taxon>
        <taxon>Testudinoidea</taxon>
        <taxon>Geoemydidae</taxon>
        <taxon>Geoemydinae</taxon>
        <taxon>Mauremys</taxon>
    </lineage>
</organism>
<dbReference type="AlphaFoldDB" id="A0A9D3XNM6"/>
<comment type="caution">
    <text evidence="2">The sequence shown here is derived from an EMBL/GenBank/DDBJ whole genome shotgun (WGS) entry which is preliminary data.</text>
</comment>
<proteinExistence type="predicted"/>
<keyword evidence="3" id="KW-1185">Reference proteome</keyword>